<keyword evidence="3 9" id="KW-0547">Nucleotide-binding</keyword>
<dbReference type="GO" id="GO:0034599">
    <property type="term" value="P:cellular response to oxidative stress"/>
    <property type="evidence" value="ECO:0007669"/>
    <property type="project" value="TreeGrafter"/>
</dbReference>
<comment type="catalytic activity">
    <reaction evidence="8 9">
        <text>S-hydroxy-S-oxy-L-cysteinyl-[peroxiredoxin] + [protein]-dithiol + ATP = S-hydroxy-L-cysteinyl-[peroxiredoxin] + [protein]-disulfide + ADP + phosphate</text>
        <dbReference type="Rhea" id="RHEA:17545"/>
        <dbReference type="Rhea" id="RHEA-COMP:10593"/>
        <dbReference type="Rhea" id="RHEA-COMP:10594"/>
        <dbReference type="Rhea" id="RHEA-COMP:13681"/>
        <dbReference type="Rhea" id="RHEA-COMP:17976"/>
        <dbReference type="ChEBI" id="CHEBI:29950"/>
        <dbReference type="ChEBI" id="CHEBI:30616"/>
        <dbReference type="ChEBI" id="CHEBI:43474"/>
        <dbReference type="ChEBI" id="CHEBI:50058"/>
        <dbReference type="ChEBI" id="CHEBI:61973"/>
        <dbReference type="ChEBI" id="CHEBI:61974"/>
        <dbReference type="ChEBI" id="CHEBI:456216"/>
        <dbReference type="EC" id="1.8.98.2"/>
    </reaction>
</comment>
<dbReference type="AlphaFoldDB" id="F4Q6T6"/>
<evidence type="ECO:0000256" key="10">
    <source>
        <dbReference type="PIRSR" id="PIRSR017267-1"/>
    </source>
</evidence>
<keyword evidence="14" id="KW-1185">Reference proteome</keyword>
<feature type="domain" description="ParB-like N-terminal" evidence="12">
    <location>
        <begin position="10"/>
        <end position="107"/>
    </location>
</feature>
<protein>
    <recommendedName>
        <fullName evidence="2 9">Sulfiredoxin</fullName>
        <ecNumber evidence="2 9">1.8.98.2</ecNumber>
    </recommendedName>
</protein>
<evidence type="ECO:0000256" key="3">
    <source>
        <dbReference type="ARBA" id="ARBA00022741"/>
    </source>
</evidence>
<evidence type="ECO:0000256" key="7">
    <source>
        <dbReference type="ARBA" id="ARBA00023157"/>
    </source>
</evidence>
<name>F4Q6T6_CACFS</name>
<dbReference type="STRING" id="1054147.F4Q6T6"/>
<reference evidence="14" key="1">
    <citation type="journal article" date="2011" name="Genome Res.">
        <title>Phylogeny-wide analysis of social amoeba genomes highlights ancient origins for complex intercellular communication.</title>
        <authorList>
            <person name="Heidel A.J."/>
            <person name="Lawal H.M."/>
            <person name="Felder M."/>
            <person name="Schilde C."/>
            <person name="Helps N.R."/>
            <person name="Tunggal B."/>
            <person name="Rivero F."/>
            <person name="John U."/>
            <person name="Schleicher M."/>
            <person name="Eichinger L."/>
            <person name="Platzer M."/>
            <person name="Noegel A.A."/>
            <person name="Schaap P."/>
            <person name="Gloeckner G."/>
        </authorList>
    </citation>
    <scope>NUCLEOTIDE SEQUENCE [LARGE SCALE GENOMIC DNA]</scope>
    <source>
        <strain evidence="14">SH3</strain>
    </source>
</reference>
<dbReference type="SUPFAM" id="SSF110849">
    <property type="entry name" value="ParB/Sulfiredoxin"/>
    <property type="match status" value="1"/>
</dbReference>
<evidence type="ECO:0000256" key="11">
    <source>
        <dbReference type="PIRSR" id="PIRSR017267-2"/>
    </source>
</evidence>
<proteinExistence type="inferred from homology"/>
<dbReference type="SMART" id="SM00470">
    <property type="entry name" value="ParB"/>
    <property type="match status" value="1"/>
</dbReference>
<keyword evidence="7 11" id="KW-1015">Disulfide bond</keyword>
<dbReference type="GO" id="GO:0005524">
    <property type="term" value="F:ATP binding"/>
    <property type="evidence" value="ECO:0007669"/>
    <property type="project" value="UniProtKB-KW"/>
</dbReference>
<dbReference type="RefSeq" id="XP_004354996.1">
    <property type="nucleotide sequence ID" value="XM_004354944.1"/>
</dbReference>
<evidence type="ECO:0000256" key="8">
    <source>
        <dbReference type="ARBA" id="ARBA00047514"/>
    </source>
</evidence>
<dbReference type="GO" id="GO:0005737">
    <property type="term" value="C:cytoplasm"/>
    <property type="evidence" value="ECO:0007669"/>
    <property type="project" value="TreeGrafter"/>
</dbReference>
<dbReference type="InterPro" id="IPR016692">
    <property type="entry name" value="Sulfiredoxin"/>
</dbReference>
<organism evidence="13 14">
    <name type="scientific">Cavenderia fasciculata</name>
    <name type="common">Slime mold</name>
    <name type="synonym">Dictyostelium fasciculatum</name>
    <dbReference type="NCBI Taxonomy" id="261658"/>
    <lineage>
        <taxon>Eukaryota</taxon>
        <taxon>Amoebozoa</taxon>
        <taxon>Evosea</taxon>
        <taxon>Eumycetozoa</taxon>
        <taxon>Dictyostelia</taxon>
        <taxon>Acytosteliales</taxon>
        <taxon>Cavenderiaceae</taxon>
        <taxon>Cavenderia</taxon>
    </lineage>
</organism>
<dbReference type="InterPro" id="IPR003115">
    <property type="entry name" value="ParB_N"/>
</dbReference>
<dbReference type="PANTHER" id="PTHR21348:SF2">
    <property type="entry name" value="SULFIREDOXIN-1"/>
    <property type="match status" value="1"/>
</dbReference>
<evidence type="ECO:0000256" key="1">
    <source>
        <dbReference type="ARBA" id="ARBA00009609"/>
    </source>
</evidence>
<dbReference type="GeneID" id="14868517"/>
<evidence type="ECO:0000259" key="12">
    <source>
        <dbReference type="SMART" id="SM00470"/>
    </source>
</evidence>
<evidence type="ECO:0000313" key="14">
    <source>
        <dbReference type="Proteomes" id="UP000007797"/>
    </source>
</evidence>
<sequence>MSIYTRLISETVIPMSVIHRPIPSVLDESKVKSLMATIETEGDNPDLVPPIDVKWIVGRDPQNNYYFAFGGCHRFEAHKRLGLPTIRARIVKSTREEIKVYLGSSTPDFP</sequence>
<dbReference type="EMBL" id="GL883023">
    <property type="protein sequence ID" value="EGG16596.1"/>
    <property type="molecule type" value="Genomic_DNA"/>
</dbReference>
<dbReference type="PANTHER" id="PTHR21348">
    <property type="match status" value="1"/>
</dbReference>
<dbReference type="GO" id="GO:0032542">
    <property type="term" value="F:sulfiredoxin activity"/>
    <property type="evidence" value="ECO:0007669"/>
    <property type="project" value="UniProtKB-EC"/>
</dbReference>
<evidence type="ECO:0000313" key="13">
    <source>
        <dbReference type="EMBL" id="EGG16596.1"/>
    </source>
</evidence>
<evidence type="ECO:0000256" key="9">
    <source>
        <dbReference type="PIRNR" id="PIRNR017267"/>
    </source>
</evidence>
<gene>
    <name evidence="13" type="ORF">DFA_09143</name>
</gene>
<keyword evidence="6 9" id="KW-0560">Oxidoreductase</keyword>
<evidence type="ECO:0000256" key="2">
    <source>
        <dbReference type="ARBA" id="ARBA00013055"/>
    </source>
</evidence>
<comment type="similarity">
    <text evidence="1 9">Belongs to the sulfiredoxin family.</text>
</comment>
<dbReference type="PIRSF" id="PIRSF017267">
    <property type="entry name" value="Sulfiredoxin"/>
    <property type="match status" value="1"/>
</dbReference>
<dbReference type="Pfam" id="PF02195">
    <property type="entry name" value="ParB_N"/>
    <property type="match status" value="1"/>
</dbReference>
<dbReference type="Gene3D" id="3.90.1530.10">
    <property type="entry name" value="Conserved hypothetical protein from pyrococcus furiosus pfu- 392566-001, ParB domain"/>
    <property type="match status" value="1"/>
</dbReference>
<dbReference type="Proteomes" id="UP000007797">
    <property type="component" value="Unassembled WGS sequence"/>
</dbReference>
<dbReference type="OrthoDB" id="10023328at2759"/>
<dbReference type="KEGG" id="dfa:DFA_09143"/>
<dbReference type="InterPro" id="IPR036086">
    <property type="entry name" value="ParB/Sulfiredoxin_sf"/>
</dbReference>
<keyword evidence="4 9" id="KW-0067">ATP-binding</keyword>
<dbReference type="OMA" id="SQIRRPI"/>
<feature type="binding site" evidence="10">
    <location>
        <begin position="71"/>
        <end position="74"/>
    </location>
    <ligand>
        <name>ATP</name>
        <dbReference type="ChEBI" id="CHEBI:30616"/>
    </ligand>
</feature>
<evidence type="ECO:0000256" key="6">
    <source>
        <dbReference type="ARBA" id="ARBA00023002"/>
    </source>
</evidence>
<feature type="disulfide bond" description="Interchain" evidence="11">
    <location>
        <position position="72"/>
    </location>
</feature>
<evidence type="ECO:0000256" key="4">
    <source>
        <dbReference type="ARBA" id="ARBA00022840"/>
    </source>
</evidence>
<accession>F4Q6T6</accession>
<dbReference type="CDD" id="cd16395">
    <property type="entry name" value="Srx"/>
    <property type="match status" value="1"/>
</dbReference>
<keyword evidence="5 9" id="KW-0049">Antioxidant</keyword>
<evidence type="ECO:0000256" key="5">
    <source>
        <dbReference type="ARBA" id="ARBA00022862"/>
    </source>
</evidence>
<dbReference type="EC" id="1.8.98.2" evidence="2 9"/>